<dbReference type="Pfam" id="PF04536">
    <property type="entry name" value="TPM_phosphatase"/>
    <property type="match status" value="1"/>
</dbReference>
<dbReference type="Gene3D" id="3.10.310.50">
    <property type="match status" value="1"/>
</dbReference>
<dbReference type="InterPro" id="IPR007621">
    <property type="entry name" value="TPM_dom"/>
</dbReference>
<gene>
    <name evidence="4" type="ORF">SE37_07785</name>
</gene>
<proteinExistence type="predicted"/>
<dbReference type="Proteomes" id="UP000031433">
    <property type="component" value="Unassembled WGS sequence"/>
</dbReference>
<evidence type="ECO:0000259" key="3">
    <source>
        <dbReference type="Pfam" id="PF04536"/>
    </source>
</evidence>
<sequence length="289" mass="29276">MKRLLLAICIILFPTLVAARDVPQLRGYVNDYAGLLSPQGAQRVEQILADLERSDSTQIVVLTVPSLEGDNLEEFSIRVADAWRIGQKGTDNGAILLVARAERKVRIEVGRGLEGRLTDLVSGRIIRGEITPYFRQGDYDGGILAGVSAMAAAVKGEYADVPRDLRQGKRSAPPIMGLLIFVGVACVFLGAFSRILGGLAGAVGLPLVTLLTVPGLGLVLLAGLAVAGFVAGLALTSLFGGGGRGGGGFGGGPYLGGGFGGGYGGGWSSGGGFSGGGGGFGGGGASGDW</sequence>
<keyword evidence="5" id="KW-1185">Reference proteome</keyword>
<feature type="domain" description="TPM" evidence="3">
    <location>
        <begin position="29"/>
        <end position="152"/>
    </location>
</feature>
<name>A0A0C1TT33_9BACT</name>
<feature type="transmembrane region" description="Helical" evidence="1">
    <location>
        <begin position="175"/>
        <end position="196"/>
    </location>
</feature>
<feature type="chain" id="PRO_5002138964" evidence="2">
    <location>
        <begin position="20"/>
        <end position="289"/>
    </location>
</feature>
<keyword evidence="2" id="KW-0732">Signal</keyword>
<evidence type="ECO:0000313" key="4">
    <source>
        <dbReference type="EMBL" id="KIE42533.1"/>
    </source>
</evidence>
<organism evidence="4 5">
    <name type="scientific">Geobacter soli</name>
    <dbReference type="NCBI Taxonomy" id="1510391"/>
    <lineage>
        <taxon>Bacteria</taxon>
        <taxon>Pseudomonadati</taxon>
        <taxon>Thermodesulfobacteriota</taxon>
        <taxon>Desulfuromonadia</taxon>
        <taxon>Geobacterales</taxon>
        <taxon>Geobacteraceae</taxon>
        <taxon>Geobacter</taxon>
    </lineage>
</organism>
<dbReference type="PANTHER" id="PTHR30373:SF2">
    <property type="entry name" value="UPF0603 PROTEIN YGCG"/>
    <property type="match status" value="1"/>
</dbReference>
<dbReference type="EMBL" id="JXBL01000001">
    <property type="protein sequence ID" value="KIE42533.1"/>
    <property type="molecule type" value="Genomic_DNA"/>
</dbReference>
<evidence type="ECO:0000256" key="1">
    <source>
        <dbReference type="SAM" id="Phobius"/>
    </source>
</evidence>
<feature type="transmembrane region" description="Helical" evidence="1">
    <location>
        <begin position="208"/>
        <end position="235"/>
    </location>
</feature>
<accession>A0A0C1TT33</accession>
<dbReference type="RefSeq" id="WP_039645189.1">
    <property type="nucleotide sequence ID" value="NZ_JXBL01000001.1"/>
</dbReference>
<feature type="signal peptide" evidence="2">
    <location>
        <begin position="1"/>
        <end position="19"/>
    </location>
</feature>
<keyword evidence="1" id="KW-1133">Transmembrane helix</keyword>
<keyword evidence="1" id="KW-0812">Transmembrane</keyword>
<reference evidence="4 5" key="1">
    <citation type="submission" date="2015-01" db="EMBL/GenBank/DDBJ databases">
        <title>Genome sequence of the anaerobic bacterium Geobacter soli GSS01, a dissimilatory Fe(III) reducer from soil.</title>
        <authorList>
            <person name="Yang G."/>
            <person name="Zhou S."/>
        </authorList>
    </citation>
    <scope>NUCLEOTIDE SEQUENCE [LARGE SCALE GENOMIC DNA]</scope>
    <source>
        <strain evidence="4 5">GSS01</strain>
    </source>
</reference>
<dbReference type="PANTHER" id="PTHR30373">
    <property type="entry name" value="UPF0603 PROTEIN YGCG"/>
    <property type="match status" value="1"/>
</dbReference>
<protein>
    <submittedName>
        <fullName evidence="4">Beta-propeller domains of methanol dehydrogenase type</fullName>
    </submittedName>
</protein>
<evidence type="ECO:0000256" key="2">
    <source>
        <dbReference type="SAM" id="SignalP"/>
    </source>
</evidence>
<evidence type="ECO:0000313" key="5">
    <source>
        <dbReference type="Proteomes" id="UP000031433"/>
    </source>
</evidence>
<keyword evidence="1" id="KW-0472">Membrane</keyword>
<comment type="caution">
    <text evidence="4">The sequence shown here is derived from an EMBL/GenBank/DDBJ whole genome shotgun (WGS) entry which is preliminary data.</text>
</comment>
<dbReference type="AlphaFoldDB" id="A0A0C1TT33"/>